<gene>
    <name evidence="8" type="ORF">G3I74_09015</name>
</gene>
<dbReference type="SUPFAM" id="SSF55785">
    <property type="entry name" value="PYP-like sensor domain (PAS domain)"/>
    <property type="match status" value="1"/>
</dbReference>
<dbReference type="GO" id="GO:0004673">
    <property type="term" value="F:protein histidine kinase activity"/>
    <property type="evidence" value="ECO:0007669"/>
    <property type="project" value="UniProtKB-EC"/>
</dbReference>
<evidence type="ECO:0000256" key="5">
    <source>
        <dbReference type="ARBA" id="ARBA00023012"/>
    </source>
</evidence>
<dbReference type="CDD" id="cd00130">
    <property type="entry name" value="PAS"/>
    <property type="match status" value="1"/>
</dbReference>
<dbReference type="EMBL" id="JAAGSC010000041">
    <property type="protein sequence ID" value="NDY95867.1"/>
    <property type="molecule type" value="Genomic_DNA"/>
</dbReference>
<dbReference type="RefSeq" id="WP_164211266.1">
    <property type="nucleotide sequence ID" value="NZ_JAAGSC010000041.1"/>
</dbReference>
<dbReference type="CDD" id="cd16917">
    <property type="entry name" value="HATPase_UhpB-NarQ-NarX-like"/>
    <property type="match status" value="1"/>
</dbReference>
<dbReference type="AlphaFoldDB" id="A0A845UWQ3"/>
<proteinExistence type="predicted"/>
<evidence type="ECO:0000313" key="9">
    <source>
        <dbReference type="Proteomes" id="UP000484885"/>
    </source>
</evidence>
<organism evidence="8 9">
    <name type="scientific">Wenzhouxiangella limi</name>
    <dbReference type="NCBI Taxonomy" id="2707351"/>
    <lineage>
        <taxon>Bacteria</taxon>
        <taxon>Pseudomonadati</taxon>
        <taxon>Pseudomonadota</taxon>
        <taxon>Gammaproteobacteria</taxon>
        <taxon>Chromatiales</taxon>
        <taxon>Wenzhouxiangellaceae</taxon>
        <taxon>Wenzhouxiangella</taxon>
    </lineage>
</organism>
<dbReference type="Gene3D" id="3.30.450.20">
    <property type="entry name" value="PAS domain"/>
    <property type="match status" value="1"/>
</dbReference>
<evidence type="ECO:0000256" key="2">
    <source>
        <dbReference type="ARBA" id="ARBA00012438"/>
    </source>
</evidence>
<comment type="caution">
    <text evidence="8">The sequence shown here is derived from an EMBL/GenBank/DDBJ whole genome shotgun (WGS) entry which is preliminary data.</text>
</comment>
<comment type="catalytic activity">
    <reaction evidence="1">
        <text>ATP + protein L-histidine = ADP + protein N-phospho-L-histidine.</text>
        <dbReference type="EC" id="2.7.13.3"/>
    </reaction>
</comment>
<evidence type="ECO:0000313" key="8">
    <source>
        <dbReference type="EMBL" id="NDY95867.1"/>
    </source>
</evidence>
<dbReference type="InterPro" id="IPR050482">
    <property type="entry name" value="Sensor_HK_TwoCompSys"/>
</dbReference>
<keyword evidence="3" id="KW-0808">Transferase</keyword>
<keyword evidence="4" id="KW-0418">Kinase</keyword>
<evidence type="ECO:0000256" key="3">
    <source>
        <dbReference type="ARBA" id="ARBA00022679"/>
    </source>
</evidence>
<dbReference type="InterPro" id="IPR035965">
    <property type="entry name" value="PAS-like_dom_sf"/>
</dbReference>
<dbReference type="InterPro" id="IPR003594">
    <property type="entry name" value="HATPase_dom"/>
</dbReference>
<evidence type="ECO:0000259" key="6">
    <source>
        <dbReference type="Pfam" id="PF02518"/>
    </source>
</evidence>
<keyword evidence="9" id="KW-1185">Reference proteome</keyword>
<reference evidence="8 9" key="1">
    <citation type="submission" date="2020-02" db="EMBL/GenBank/DDBJ databases">
        <authorList>
            <person name="Zhang X.-Y."/>
        </authorList>
    </citation>
    <scope>NUCLEOTIDE SEQUENCE [LARGE SCALE GENOMIC DNA]</scope>
    <source>
        <strain evidence="8 9">C33</strain>
    </source>
</reference>
<name>A0A845UWQ3_9GAMM</name>
<dbReference type="GO" id="GO:0000160">
    <property type="term" value="P:phosphorelay signal transduction system"/>
    <property type="evidence" value="ECO:0007669"/>
    <property type="project" value="UniProtKB-KW"/>
</dbReference>
<dbReference type="Proteomes" id="UP000484885">
    <property type="component" value="Unassembled WGS sequence"/>
</dbReference>
<dbReference type="EC" id="2.7.13.3" evidence="2"/>
<evidence type="ECO:0000256" key="1">
    <source>
        <dbReference type="ARBA" id="ARBA00000085"/>
    </source>
</evidence>
<dbReference type="SUPFAM" id="SSF55874">
    <property type="entry name" value="ATPase domain of HSP90 chaperone/DNA topoisomerase II/histidine kinase"/>
    <property type="match status" value="1"/>
</dbReference>
<dbReference type="PANTHER" id="PTHR24421:SF10">
    <property type="entry name" value="NITRATE_NITRITE SENSOR PROTEIN NARQ"/>
    <property type="match status" value="1"/>
</dbReference>
<dbReference type="InterPro" id="IPR000014">
    <property type="entry name" value="PAS"/>
</dbReference>
<dbReference type="PANTHER" id="PTHR24421">
    <property type="entry name" value="NITRATE/NITRITE SENSOR PROTEIN NARX-RELATED"/>
    <property type="match status" value="1"/>
</dbReference>
<protein>
    <recommendedName>
        <fullName evidence="2">histidine kinase</fullName>
        <ecNumber evidence="2">2.7.13.3</ecNumber>
    </recommendedName>
</protein>
<dbReference type="InterPro" id="IPR013656">
    <property type="entry name" value="PAS_4"/>
</dbReference>
<evidence type="ECO:0000259" key="7">
    <source>
        <dbReference type="Pfam" id="PF08448"/>
    </source>
</evidence>
<accession>A0A845UWQ3</accession>
<sequence length="469" mass="50631">MGQTKEELIGLLGTDGRLQYVNDAALDYVGLPAGRIIGRFAWETPWFAGQAERVERLVDAIGRASKGEFVEFPEALSGAGGTTRYFTASLTPLQPAPGWTQSLLARAWEINASDDDSASATTAVNAINGQFGEFYQKYLRGLMHGSGDASLHRRVFDLNQTALVMLDRSGLIRSFNDKAAVLFDGADGFAIGHSLASILPPLRQLIGAESESDQIAGRWAGRLSAAADVVLNHNQTGPTRVCFAIRQLPADKGYVVLLGEIPDLDATEIMLVDSREVAALKNALHDGPANELVALRLRIEQMARIRSASDEQLNWLRSWLRDLTAVESSLRALIDGLPPASVTAGTFYSSVSRLAGRVSMTFAARCRYRLFRPLDLPDDNVAHHLFLIVQEAVTNAVRHSTASEIEVLIGAGGRDCVVIRDNGGGFGLEALFSGRGHGVRSMRLRAKEIGADIGFGFEGSRGTEIVVSL</sequence>
<keyword evidence="5" id="KW-0902">Two-component regulatory system</keyword>
<dbReference type="Pfam" id="PF08448">
    <property type="entry name" value="PAS_4"/>
    <property type="match status" value="1"/>
</dbReference>
<feature type="domain" description="PAS fold-4" evidence="7">
    <location>
        <begin position="8"/>
        <end position="111"/>
    </location>
</feature>
<feature type="domain" description="Histidine kinase/HSP90-like ATPase" evidence="6">
    <location>
        <begin position="382"/>
        <end position="468"/>
    </location>
</feature>
<evidence type="ECO:0000256" key="4">
    <source>
        <dbReference type="ARBA" id="ARBA00022777"/>
    </source>
</evidence>
<dbReference type="Gene3D" id="3.30.565.10">
    <property type="entry name" value="Histidine kinase-like ATPase, C-terminal domain"/>
    <property type="match status" value="1"/>
</dbReference>
<dbReference type="InterPro" id="IPR036890">
    <property type="entry name" value="HATPase_C_sf"/>
</dbReference>
<dbReference type="Pfam" id="PF02518">
    <property type="entry name" value="HATPase_c"/>
    <property type="match status" value="1"/>
</dbReference>